<organism evidence="4 5">
    <name type="scientific">Prunus yedoensis var. nudiflora</name>
    <dbReference type="NCBI Taxonomy" id="2094558"/>
    <lineage>
        <taxon>Eukaryota</taxon>
        <taxon>Viridiplantae</taxon>
        <taxon>Streptophyta</taxon>
        <taxon>Embryophyta</taxon>
        <taxon>Tracheophyta</taxon>
        <taxon>Spermatophyta</taxon>
        <taxon>Magnoliopsida</taxon>
        <taxon>eudicotyledons</taxon>
        <taxon>Gunneridae</taxon>
        <taxon>Pentapetalae</taxon>
        <taxon>rosids</taxon>
        <taxon>fabids</taxon>
        <taxon>Rosales</taxon>
        <taxon>Rosaceae</taxon>
        <taxon>Amygdaloideae</taxon>
        <taxon>Amygdaleae</taxon>
        <taxon>Prunus</taxon>
    </lineage>
</organism>
<feature type="domain" description="CCHC-type" evidence="3">
    <location>
        <begin position="59"/>
        <end position="75"/>
    </location>
</feature>
<dbReference type="Proteomes" id="UP000250321">
    <property type="component" value="Unassembled WGS sequence"/>
</dbReference>
<feature type="region of interest" description="Disordered" evidence="2">
    <location>
        <begin position="1"/>
        <end position="107"/>
    </location>
</feature>
<keyword evidence="1" id="KW-0863">Zinc-finger</keyword>
<sequence length="170" mass="19773">MIHPLPSQDLWPKSGLPPLKPPFYHKQPGRPKKSRKNASDEPKKKSNPNKLQRYHTVIKCSNCGQEGHNRTKCKEPMRNQPRRKQSVRRANTLGQSGQPHSQPRHKLPVRRAVQIVTQWNLMHSQANQLIFHNQANQLIFHSQANHPELNHSHCKPTSFLIKREVLQRRG</sequence>
<dbReference type="OrthoDB" id="1166147at2759"/>
<dbReference type="InterPro" id="IPR001878">
    <property type="entry name" value="Znf_CCHC"/>
</dbReference>
<reference evidence="4 5" key="1">
    <citation type="submission" date="2018-02" db="EMBL/GenBank/DDBJ databases">
        <title>Draft genome of wild Prunus yedoensis var. nudiflora.</title>
        <authorList>
            <person name="Baek S."/>
            <person name="Kim J.-H."/>
            <person name="Choi K."/>
            <person name="Kim G.-B."/>
            <person name="Cho A."/>
            <person name="Jang H."/>
            <person name="Shin C.-H."/>
            <person name="Yu H.-J."/>
            <person name="Mun J.-H."/>
        </authorList>
    </citation>
    <scope>NUCLEOTIDE SEQUENCE [LARGE SCALE GENOMIC DNA]</scope>
    <source>
        <strain evidence="5">cv. Jeju island</strain>
        <tissue evidence="4">Leaf</tissue>
    </source>
</reference>
<evidence type="ECO:0000313" key="4">
    <source>
        <dbReference type="EMBL" id="PQQ13853.1"/>
    </source>
</evidence>
<dbReference type="PROSITE" id="PS50158">
    <property type="entry name" value="ZF_CCHC"/>
    <property type="match status" value="1"/>
</dbReference>
<name>A0A314Z5N0_PRUYE</name>
<feature type="compositionally biased region" description="Polar residues" evidence="2">
    <location>
        <begin position="88"/>
        <end position="101"/>
    </location>
</feature>
<dbReference type="EMBL" id="PJQY01000283">
    <property type="protein sequence ID" value="PQQ13853.1"/>
    <property type="molecule type" value="Genomic_DNA"/>
</dbReference>
<evidence type="ECO:0000256" key="1">
    <source>
        <dbReference type="PROSITE-ProRule" id="PRU00047"/>
    </source>
</evidence>
<evidence type="ECO:0000313" key="5">
    <source>
        <dbReference type="Proteomes" id="UP000250321"/>
    </source>
</evidence>
<gene>
    <name evidence="4" type="ORF">Pyn_33680</name>
</gene>
<feature type="compositionally biased region" description="Basic and acidic residues" evidence="2">
    <location>
        <begin position="67"/>
        <end position="77"/>
    </location>
</feature>
<dbReference type="InterPro" id="IPR036875">
    <property type="entry name" value="Znf_CCHC_sf"/>
</dbReference>
<evidence type="ECO:0000259" key="3">
    <source>
        <dbReference type="PROSITE" id="PS50158"/>
    </source>
</evidence>
<dbReference type="GO" id="GO:0003676">
    <property type="term" value="F:nucleic acid binding"/>
    <property type="evidence" value="ECO:0007669"/>
    <property type="project" value="InterPro"/>
</dbReference>
<keyword evidence="5" id="KW-1185">Reference proteome</keyword>
<dbReference type="AlphaFoldDB" id="A0A314Z5N0"/>
<accession>A0A314Z5N0</accession>
<keyword evidence="1" id="KW-0862">Zinc</keyword>
<evidence type="ECO:0000256" key="2">
    <source>
        <dbReference type="SAM" id="MobiDB-lite"/>
    </source>
</evidence>
<keyword evidence="1" id="KW-0479">Metal-binding</keyword>
<proteinExistence type="predicted"/>
<dbReference type="SUPFAM" id="SSF57756">
    <property type="entry name" value="Retrovirus zinc finger-like domains"/>
    <property type="match status" value="1"/>
</dbReference>
<feature type="compositionally biased region" description="Basic residues" evidence="2">
    <location>
        <begin position="27"/>
        <end position="36"/>
    </location>
</feature>
<comment type="caution">
    <text evidence="4">The sequence shown here is derived from an EMBL/GenBank/DDBJ whole genome shotgun (WGS) entry which is preliminary data.</text>
</comment>
<dbReference type="GO" id="GO:0008270">
    <property type="term" value="F:zinc ion binding"/>
    <property type="evidence" value="ECO:0007669"/>
    <property type="project" value="UniProtKB-KW"/>
</dbReference>
<protein>
    <recommendedName>
        <fullName evidence="3">CCHC-type domain-containing protein</fullName>
    </recommendedName>
</protein>